<dbReference type="RefSeq" id="WP_036905032.1">
    <property type="nucleotide sequence ID" value="NZ_CP138967.1"/>
</dbReference>
<dbReference type="Pfam" id="PF00111">
    <property type="entry name" value="Fer2"/>
    <property type="match status" value="1"/>
</dbReference>
<dbReference type="EMBL" id="JNAX01000007">
    <property type="protein sequence ID" value="KGG21286.1"/>
    <property type="molecule type" value="Genomic_DNA"/>
</dbReference>
<evidence type="ECO:0000313" key="3">
    <source>
        <dbReference type="Proteomes" id="UP000030392"/>
    </source>
</evidence>
<evidence type="ECO:0000259" key="1">
    <source>
        <dbReference type="PROSITE" id="PS51085"/>
    </source>
</evidence>
<dbReference type="InterPro" id="IPR001041">
    <property type="entry name" value="2Fe-2S_ferredoxin-type"/>
</dbReference>
<dbReference type="Gene3D" id="3.10.20.30">
    <property type="match status" value="1"/>
</dbReference>
<dbReference type="GO" id="GO:0051537">
    <property type="term" value="F:2 iron, 2 sulfur cluster binding"/>
    <property type="evidence" value="ECO:0007669"/>
    <property type="project" value="InterPro"/>
</dbReference>
<reference evidence="3" key="1">
    <citation type="journal article" date="2014" name="Sci. Data">
        <title>Genomes of diverse isolates of the marine cyanobacterium Prochlorococcus.</title>
        <authorList>
            <person name="Biller S."/>
            <person name="Berube P."/>
            <person name="Thompson J."/>
            <person name="Kelly L."/>
            <person name="Roggensack S."/>
            <person name="Awad L."/>
            <person name="Roache-Johnson K."/>
            <person name="Ding H."/>
            <person name="Giovannoni S.J."/>
            <person name="Moore L.R."/>
            <person name="Chisholm S.W."/>
        </authorList>
    </citation>
    <scope>NUCLEOTIDE SEQUENCE [LARGE SCALE GENOMIC DNA]</scope>
    <source>
        <strain evidence="3">PAC1</strain>
    </source>
</reference>
<feature type="domain" description="2Fe-2S ferredoxin-type" evidence="1">
    <location>
        <begin position="2"/>
        <end position="75"/>
    </location>
</feature>
<dbReference type="PROSITE" id="PS51085">
    <property type="entry name" value="2FE2S_FER_2"/>
    <property type="match status" value="1"/>
</dbReference>
<organism evidence="2 3">
    <name type="scientific">Prochlorococcus marinus str. PAC1</name>
    <dbReference type="NCBI Taxonomy" id="59924"/>
    <lineage>
        <taxon>Bacteria</taxon>
        <taxon>Bacillati</taxon>
        <taxon>Cyanobacteriota</taxon>
        <taxon>Cyanophyceae</taxon>
        <taxon>Synechococcales</taxon>
        <taxon>Prochlorococcaceae</taxon>
        <taxon>Prochlorococcus</taxon>
    </lineage>
</organism>
<sequence>MNTVKINWPNKKSSNCSPGVDWLKAAYDADIEIPTGCLGGSCGACEIEVNGEVVRACIATVPDKKELNVEFSSDPYW</sequence>
<protein>
    <submittedName>
        <fullName evidence="2">Ferredoxin</fullName>
    </submittedName>
</protein>
<dbReference type="SUPFAM" id="SSF54292">
    <property type="entry name" value="2Fe-2S ferredoxin-like"/>
    <property type="match status" value="1"/>
</dbReference>
<gene>
    <name evidence="2" type="ORF">EV03_0620</name>
</gene>
<dbReference type="InterPro" id="IPR012675">
    <property type="entry name" value="Beta-grasp_dom_sf"/>
</dbReference>
<proteinExistence type="predicted"/>
<dbReference type="AlphaFoldDB" id="A0A0A2C4J9"/>
<comment type="caution">
    <text evidence="2">The sequence shown here is derived from an EMBL/GenBank/DDBJ whole genome shotgun (WGS) entry which is preliminary data.</text>
</comment>
<evidence type="ECO:0000313" key="2">
    <source>
        <dbReference type="EMBL" id="KGG21286.1"/>
    </source>
</evidence>
<dbReference type="PROSITE" id="PS00197">
    <property type="entry name" value="2FE2S_FER_1"/>
    <property type="match status" value="1"/>
</dbReference>
<dbReference type="CDD" id="cd00207">
    <property type="entry name" value="fer2"/>
    <property type="match status" value="1"/>
</dbReference>
<dbReference type="InterPro" id="IPR006058">
    <property type="entry name" value="2Fe2S_fd_BS"/>
</dbReference>
<dbReference type="Proteomes" id="UP000030392">
    <property type="component" value="Unassembled WGS sequence"/>
</dbReference>
<accession>A0A0A2C4J9</accession>
<name>A0A0A2C4J9_PROMR</name>
<dbReference type="InterPro" id="IPR036010">
    <property type="entry name" value="2Fe-2S_ferredoxin-like_sf"/>
</dbReference>